<name>A0A173DYX8_9CHLA</name>
<evidence type="ECO:0000313" key="2">
    <source>
        <dbReference type="Proteomes" id="UP000019147"/>
    </source>
</evidence>
<dbReference type="AlphaFoldDB" id="A0A173DYX8"/>
<evidence type="ECO:0000313" key="1">
    <source>
        <dbReference type="EMBL" id="ANG66138.1"/>
    </source>
</evidence>
<dbReference type="KEGG" id="cgz:M787_002250"/>
<reference evidence="1 2" key="1">
    <citation type="journal article" date="2014" name="Syst. Appl. Microbiol.">
        <title>Evidence for the existence of two new members of the family Chlamydiaceae and proposal of Chlamydia avium sp. nov. and Chlamydia gallinacea sp. nov.</title>
        <authorList>
            <person name="Sachse K."/>
            <person name="Laroucau K."/>
            <person name="Riege K."/>
            <person name="Wehner S."/>
            <person name="Dilcher M."/>
            <person name="Creasy H.H."/>
            <person name="Weidmann M."/>
            <person name="Myers G."/>
            <person name="Vorimore F."/>
            <person name="Vicari N."/>
            <person name="Magnino S."/>
            <person name="Liebler-Tenorio E."/>
            <person name="Ruettger A."/>
            <person name="Bavoil P.M."/>
            <person name="Hufert F.T."/>
            <person name="Rossello-Mora R."/>
            <person name="Marz M."/>
        </authorList>
    </citation>
    <scope>NUCLEOTIDE SEQUENCE [LARGE SCALE GENOMIC DNA]</scope>
    <source>
        <strain evidence="1 2">08-1274/3</strain>
    </source>
</reference>
<dbReference type="RefSeq" id="WP_021828838.1">
    <property type="nucleotide sequence ID" value="NZ_CP015840.1"/>
</dbReference>
<dbReference type="Proteomes" id="UP000019147">
    <property type="component" value="Chromosome"/>
</dbReference>
<gene>
    <name evidence="1" type="ORF">M787_002250</name>
</gene>
<dbReference type="GeneID" id="81478125"/>
<organism evidence="1 2">
    <name type="scientific">Chlamydia gallinacea 08-1274/3</name>
    <dbReference type="NCBI Taxonomy" id="1143323"/>
    <lineage>
        <taxon>Bacteria</taxon>
        <taxon>Pseudomonadati</taxon>
        <taxon>Chlamydiota</taxon>
        <taxon>Chlamydiia</taxon>
        <taxon>Chlamydiales</taxon>
        <taxon>Chlamydiaceae</taxon>
        <taxon>Chlamydia/Chlamydophila group</taxon>
        <taxon>Chlamydia</taxon>
    </lineage>
</organism>
<dbReference type="OrthoDB" id="18966at2"/>
<sequence length="388" mass="45089">MMLDLRFSVDYYLRVLELAIRDESRILVYDQKQLLLEAWPRHQPVSVAQDASLATIKQAIQEIFSRTAISYSVSGRLLSIIDMRLRQERSYTRLFYWLFRRETYESKKAVVQKLLSLKEILFLEYHRLIRKISISADRALTKAKTNFSSWEDFSHEVTLPTTEIQTPTSIVQESLAAESSSQVLMDALMTLLETRSGHHPLSLELLEQFISEKSTPLHILSEKNYYFLSQLKNVYLRSREDFQAIIVGMLTNSLTEVLTNSLVGSQILTAQGKTWVHAWQEFTEHSPQESAMSKGFLAEILRYLLAEDIQTCAATSTTYDATPEQIGNLYSIRDVDPILWSKMIRLLLMRWLLDYDNKVYSLLKKSINSSTPHPTWWQSIIRKVKKYL</sequence>
<proteinExistence type="predicted"/>
<protein>
    <submittedName>
        <fullName evidence="1">Uncharacterized protein</fullName>
    </submittedName>
</protein>
<dbReference type="STRING" id="1143323.M787_002250"/>
<dbReference type="EMBL" id="CP015840">
    <property type="protein sequence ID" value="ANG66138.1"/>
    <property type="molecule type" value="Genomic_DNA"/>
</dbReference>
<accession>A0A173DYX8</accession>